<dbReference type="EMBL" id="CP016540">
    <property type="protein sequence ID" value="ANU26320.1"/>
    <property type="molecule type" value="Genomic_DNA"/>
</dbReference>
<gene>
    <name evidence="2" type="ORF">I858_004640</name>
</gene>
<dbReference type="Pfam" id="PF20281">
    <property type="entry name" value="CTD5"/>
    <property type="match status" value="1"/>
</dbReference>
<evidence type="ECO:0000259" key="1">
    <source>
        <dbReference type="Pfam" id="PF20281"/>
    </source>
</evidence>
<dbReference type="STRING" id="1302659.I858_004640"/>
<dbReference type="OrthoDB" id="9796370at2"/>
<feature type="domain" description="ABC-three component systems C-terminal" evidence="1">
    <location>
        <begin position="296"/>
        <end position="490"/>
    </location>
</feature>
<dbReference type="AlphaFoldDB" id="A0A1B1RZF0"/>
<accession>A0A1B1RZF0</accession>
<sequence length="506" mass="57684">MSTTPSPISTGAGGSTFEHSVQTEFICLMIGSGKVPINRFEAGYIIDHISFQAGYKDVETDDMVVTFQPKDGSVNRIFAQMKTTIRLTDNSLFKEVIDGFWKDCNNPSVFNKINDIFTIIMGPPTNVNTFNNASLLLDRARSSLDYQDFHSKIIAYDNMEQIFNVFKSAVEDAKGEAPSESEMWEFLRCIYILSYDYNNDPSHSKRNILHFLDITKKRVQGVEESLSVWNNLFAMVAENNFKAGILTSQSIFNKYPSLIDWFDQAAIPVNPVKIKIDEYKIGMLQTIISSTSIVDEEIRTLLLESMEDVYTKLMELDIDVIKGFLNRYHHPRESNPNLSVNGIGELFELLTYINCRVKSWSIQNFEVANLKVVEQDKSGWVQLIYSTNKFTFPMIILDLGMKLYNQTPYNNYFENRWIIENANMDSDNENLCDICGLGKDYPFSKLLIDFGKIVKIDYFKDVPGNSNGYKDLGNVKICCAKCIRKVRESVNVESLNDTLWGVLAGD</sequence>
<keyword evidence="3" id="KW-1185">Reference proteome</keyword>
<dbReference type="InterPro" id="IPR046915">
    <property type="entry name" value="ABC-3C_CTD5"/>
</dbReference>
<dbReference type="KEGG" id="pll:I858_004640"/>
<dbReference type="RefSeq" id="WP_049694483.1">
    <property type="nucleotide sequence ID" value="NZ_CP016540.2"/>
</dbReference>
<proteinExistence type="predicted"/>
<organism evidence="2 3">
    <name type="scientific">Planococcus versutus</name>
    <dbReference type="NCBI Taxonomy" id="1302659"/>
    <lineage>
        <taxon>Bacteria</taxon>
        <taxon>Bacillati</taxon>
        <taxon>Bacillota</taxon>
        <taxon>Bacilli</taxon>
        <taxon>Bacillales</taxon>
        <taxon>Caryophanaceae</taxon>
        <taxon>Planococcus</taxon>
    </lineage>
</organism>
<protein>
    <recommendedName>
        <fullName evidence="1">ABC-three component systems C-terminal domain-containing protein</fullName>
    </recommendedName>
</protein>
<reference evidence="2" key="1">
    <citation type="submission" date="2016-10" db="EMBL/GenBank/DDBJ databases">
        <authorList>
            <person name="See-Too W.S."/>
        </authorList>
    </citation>
    <scope>NUCLEOTIDE SEQUENCE</scope>
    <source>
        <strain evidence="2">L10.15</strain>
    </source>
</reference>
<name>A0A1B1RZF0_9BACL</name>
<evidence type="ECO:0000313" key="2">
    <source>
        <dbReference type="EMBL" id="ANU26320.1"/>
    </source>
</evidence>
<evidence type="ECO:0000313" key="3">
    <source>
        <dbReference type="Proteomes" id="UP000053354"/>
    </source>
</evidence>
<dbReference type="Proteomes" id="UP000053354">
    <property type="component" value="Chromosome"/>
</dbReference>